<dbReference type="Pfam" id="PF00704">
    <property type="entry name" value="Glyco_hydro_18"/>
    <property type="match status" value="1"/>
</dbReference>
<organism evidence="3 4">
    <name type="scientific">Mucilaginibacter paludis DSM 18603</name>
    <dbReference type="NCBI Taxonomy" id="714943"/>
    <lineage>
        <taxon>Bacteria</taxon>
        <taxon>Pseudomonadati</taxon>
        <taxon>Bacteroidota</taxon>
        <taxon>Sphingobacteriia</taxon>
        <taxon>Sphingobacteriales</taxon>
        <taxon>Sphingobacteriaceae</taxon>
        <taxon>Mucilaginibacter</taxon>
    </lineage>
</organism>
<gene>
    <name evidence="3" type="ORF">Mucpa_4573</name>
</gene>
<dbReference type="OrthoDB" id="9766299at2"/>
<dbReference type="InterPro" id="IPR017853">
    <property type="entry name" value="GH"/>
</dbReference>
<sequence length="351" mass="39932">MKKQILTVLFVYLLVFKASAQVSSENLFYMTDSPDSFGSFRENLSQISIVCPQVFLISKEGVLSGSVDHRLLEMAKANHIKVMPLIVNTGFNSVLLHNIVTNPEARKRAIGMMLLYAKQYGLDGWQFDMEGLNITDRDSFTSFFKETATALHQQKLQLSAALVHTIENVGGPTAYHSFLFENWRAGYNFKELAEAGDFLSIMTYDQHTRRTPPGPVAGVDWMERIVKYLLAEGVPSQKLSLGIPNYSVHWFPDYTEEKGGFSNGQQIGYTAVQYLLGKYDAKPVWNQKAGCNYAVWDNDGVYEYIYIEDAQSLKPKLDILENYKLRGISVWVLGKEDVAFWDVLKKETRRR</sequence>
<keyword evidence="3" id="KW-0378">Hydrolase</keyword>
<dbReference type="SMART" id="SM00636">
    <property type="entry name" value="Glyco_18"/>
    <property type="match status" value="1"/>
</dbReference>
<keyword evidence="4" id="KW-1185">Reference proteome</keyword>
<dbReference type="GO" id="GO:0005975">
    <property type="term" value="P:carbohydrate metabolic process"/>
    <property type="evidence" value="ECO:0007669"/>
    <property type="project" value="InterPro"/>
</dbReference>
<dbReference type="RefSeq" id="WP_008509539.1">
    <property type="nucleotide sequence ID" value="NZ_CM001403.1"/>
</dbReference>
<dbReference type="HOGENOM" id="CLU_037415_1_0_10"/>
<dbReference type="PANTHER" id="PTHR46066">
    <property type="entry name" value="CHITINASE DOMAIN-CONTAINING PROTEIN 1 FAMILY MEMBER"/>
    <property type="match status" value="1"/>
</dbReference>
<dbReference type="AlphaFoldDB" id="H1Y743"/>
<protein>
    <submittedName>
        <fullName evidence="3">Glycoside hydrolase family 18</fullName>
    </submittedName>
</protein>
<dbReference type="EMBL" id="CM001403">
    <property type="protein sequence ID" value="EHQ28662.1"/>
    <property type="molecule type" value="Genomic_DNA"/>
</dbReference>
<dbReference type="InterPro" id="IPR029070">
    <property type="entry name" value="Chitinase_insertion_sf"/>
</dbReference>
<evidence type="ECO:0000313" key="3">
    <source>
        <dbReference type="EMBL" id="EHQ28662.1"/>
    </source>
</evidence>
<dbReference type="SUPFAM" id="SSF51445">
    <property type="entry name" value="(Trans)glycosidases"/>
    <property type="match status" value="1"/>
</dbReference>
<dbReference type="Gene3D" id="3.10.50.10">
    <property type="match status" value="1"/>
</dbReference>
<accession>H1Y743</accession>
<name>H1Y743_9SPHI</name>
<evidence type="ECO:0000313" key="4">
    <source>
        <dbReference type="Proteomes" id="UP000002774"/>
    </source>
</evidence>
<dbReference type="InterPro" id="IPR011583">
    <property type="entry name" value="Chitinase_II/V-like_cat"/>
</dbReference>
<dbReference type="InterPro" id="IPR001223">
    <property type="entry name" value="Glyco_hydro18_cat"/>
</dbReference>
<dbReference type="GO" id="GO:0016787">
    <property type="term" value="F:hydrolase activity"/>
    <property type="evidence" value="ECO:0007669"/>
    <property type="project" value="UniProtKB-KW"/>
</dbReference>
<reference evidence="3" key="1">
    <citation type="submission" date="2011-09" db="EMBL/GenBank/DDBJ databases">
        <title>The permanent draft genome of Mucilaginibacter paludis DSM 18603.</title>
        <authorList>
            <consortium name="US DOE Joint Genome Institute (JGI-PGF)"/>
            <person name="Lucas S."/>
            <person name="Han J."/>
            <person name="Lapidus A."/>
            <person name="Bruce D."/>
            <person name="Goodwin L."/>
            <person name="Pitluck S."/>
            <person name="Peters L."/>
            <person name="Kyrpides N."/>
            <person name="Mavromatis K."/>
            <person name="Ivanova N."/>
            <person name="Mikhailova N."/>
            <person name="Held B."/>
            <person name="Detter J.C."/>
            <person name="Tapia R."/>
            <person name="Han C."/>
            <person name="Land M."/>
            <person name="Hauser L."/>
            <person name="Markowitz V."/>
            <person name="Cheng J.-F."/>
            <person name="Hugenholtz P."/>
            <person name="Woyke T."/>
            <person name="Wu D."/>
            <person name="Tindall B."/>
            <person name="Brambilla E."/>
            <person name="Klenk H.-P."/>
            <person name="Eisen J.A."/>
        </authorList>
    </citation>
    <scope>NUCLEOTIDE SEQUENCE [LARGE SCALE GENOMIC DNA]</scope>
    <source>
        <strain evidence="3">DSM 18603</strain>
    </source>
</reference>
<dbReference type="Gene3D" id="3.20.20.80">
    <property type="entry name" value="Glycosidases"/>
    <property type="match status" value="1"/>
</dbReference>
<evidence type="ECO:0000256" key="1">
    <source>
        <dbReference type="SAM" id="SignalP"/>
    </source>
</evidence>
<feature type="chain" id="PRO_5003558251" evidence="1">
    <location>
        <begin position="21"/>
        <end position="351"/>
    </location>
</feature>
<feature type="domain" description="GH18" evidence="2">
    <location>
        <begin position="24"/>
        <end position="351"/>
    </location>
</feature>
<dbReference type="PANTHER" id="PTHR46066:SF2">
    <property type="entry name" value="CHITINASE DOMAIN-CONTAINING PROTEIN 1"/>
    <property type="match status" value="1"/>
</dbReference>
<dbReference type="eggNOG" id="COG3858">
    <property type="taxonomic scope" value="Bacteria"/>
</dbReference>
<proteinExistence type="predicted"/>
<dbReference type="Proteomes" id="UP000002774">
    <property type="component" value="Chromosome"/>
</dbReference>
<keyword evidence="1" id="KW-0732">Signal</keyword>
<evidence type="ECO:0000259" key="2">
    <source>
        <dbReference type="PROSITE" id="PS51910"/>
    </source>
</evidence>
<dbReference type="GO" id="GO:0008061">
    <property type="term" value="F:chitin binding"/>
    <property type="evidence" value="ECO:0007669"/>
    <property type="project" value="InterPro"/>
</dbReference>
<dbReference type="PROSITE" id="PS51910">
    <property type="entry name" value="GH18_2"/>
    <property type="match status" value="1"/>
</dbReference>
<feature type="signal peptide" evidence="1">
    <location>
        <begin position="1"/>
        <end position="20"/>
    </location>
</feature>